<dbReference type="PRINTS" id="PR00164">
    <property type="entry name" value="ABC2TRNSPORT"/>
</dbReference>
<dbReference type="Proteomes" id="UP001596137">
    <property type="component" value="Unassembled WGS sequence"/>
</dbReference>
<evidence type="ECO:0000313" key="10">
    <source>
        <dbReference type="Proteomes" id="UP001596137"/>
    </source>
</evidence>
<evidence type="ECO:0000256" key="1">
    <source>
        <dbReference type="ARBA" id="ARBA00004141"/>
    </source>
</evidence>
<gene>
    <name evidence="9" type="ORF">ACFP1K_30970</name>
</gene>
<evidence type="ECO:0000256" key="3">
    <source>
        <dbReference type="ARBA" id="ARBA00022989"/>
    </source>
</evidence>
<dbReference type="PIRSF" id="PIRSF006648">
    <property type="entry name" value="DrrB"/>
    <property type="match status" value="1"/>
</dbReference>
<keyword evidence="6" id="KW-1003">Cell membrane</keyword>
<evidence type="ECO:0000256" key="2">
    <source>
        <dbReference type="ARBA" id="ARBA00022692"/>
    </source>
</evidence>
<dbReference type="InterPro" id="IPR013525">
    <property type="entry name" value="ABC2_TM"/>
</dbReference>
<feature type="transmembrane region" description="Helical" evidence="6">
    <location>
        <begin position="44"/>
        <end position="67"/>
    </location>
</feature>
<evidence type="ECO:0000256" key="5">
    <source>
        <dbReference type="ARBA" id="ARBA00023251"/>
    </source>
</evidence>
<evidence type="ECO:0000313" key="9">
    <source>
        <dbReference type="EMBL" id="MFC6085623.1"/>
    </source>
</evidence>
<keyword evidence="6" id="KW-0813">Transport</keyword>
<feature type="transmembrane region" description="Helical" evidence="6">
    <location>
        <begin position="79"/>
        <end position="106"/>
    </location>
</feature>
<evidence type="ECO:0000256" key="4">
    <source>
        <dbReference type="ARBA" id="ARBA00023136"/>
    </source>
</evidence>
<accession>A0ABW1NRZ8</accession>
<feature type="transmembrane region" description="Helical" evidence="6">
    <location>
        <begin position="249"/>
        <end position="268"/>
    </location>
</feature>
<feature type="transmembrane region" description="Helical" evidence="6">
    <location>
        <begin position="162"/>
        <end position="184"/>
    </location>
</feature>
<sequence length="277" mass="29244">MTTTATGPAAGAAPGGPPRPFGGGAGLGPTTAVLERYLTLHRRLWRASAFSSFLMPFMILVGFGVGVGGRVGQVEGVDYLAWIVPGVLASTAFQIAVGECTWPVFGDFKWVRGFHAMRATPVRIGDIVCGWLLFVVLRVLLSVLIVLAVTALFGALRSPWALATPLVCALAGLAAAAPTTGFAATVPHDSYFVLLFRFVLVPAMLFGGVFFPVDQLPGVVRPLAYVSPLWHGVELQRAATLGVAPHWPVAAHVAYLLAVSAAGVVWALRAFRSRLQD</sequence>
<protein>
    <recommendedName>
        <fullName evidence="6">Transport permease protein</fullName>
    </recommendedName>
</protein>
<dbReference type="PANTHER" id="PTHR43229:SF2">
    <property type="entry name" value="NODULATION PROTEIN J"/>
    <property type="match status" value="1"/>
</dbReference>
<dbReference type="InterPro" id="IPR051784">
    <property type="entry name" value="Nod_factor_ABC_transporter"/>
</dbReference>
<name>A0ABW1NRZ8_9ACTN</name>
<feature type="domain" description="ABC transmembrane type-2" evidence="8">
    <location>
        <begin position="47"/>
        <end position="274"/>
    </location>
</feature>
<dbReference type="EMBL" id="JBHSRF010000066">
    <property type="protein sequence ID" value="MFC6085623.1"/>
    <property type="molecule type" value="Genomic_DNA"/>
</dbReference>
<feature type="transmembrane region" description="Helical" evidence="6">
    <location>
        <begin position="127"/>
        <end position="156"/>
    </location>
</feature>
<dbReference type="PROSITE" id="PS51012">
    <property type="entry name" value="ABC_TM2"/>
    <property type="match status" value="1"/>
</dbReference>
<dbReference type="InterPro" id="IPR000412">
    <property type="entry name" value="ABC_2_transport"/>
</dbReference>
<dbReference type="RefSeq" id="WP_380759954.1">
    <property type="nucleotide sequence ID" value="NZ_JBHSRF010000066.1"/>
</dbReference>
<feature type="compositionally biased region" description="Low complexity" evidence="7">
    <location>
        <begin position="1"/>
        <end position="12"/>
    </location>
</feature>
<dbReference type="Pfam" id="PF01061">
    <property type="entry name" value="ABC2_membrane"/>
    <property type="match status" value="1"/>
</dbReference>
<comment type="subcellular location">
    <subcellularLocation>
        <location evidence="6">Cell membrane</location>
        <topology evidence="6">Multi-pass membrane protein</topology>
    </subcellularLocation>
    <subcellularLocation>
        <location evidence="1">Membrane</location>
        <topology evidence="1">Multi-pass membrane protein</topology>
    </subcellularLocation>
</comment>
<feature type="region of interest" description="Disordered" evidence="7">
    <location>
        <begin position="1"/>
        <end position="24"/>
    </location>
</feature>
<keyword evidence="5" id="KW-0046">Antibiotic resistance</keyword>
<dbReference type="PANTHER" id="PTHR43229">
    <property type="entry name" value="NODULATION PROTEIN J"/>
    <property type="match status" value="1"/>
</dbReference>
<keyword evidence="4 6" id="KW-0472">Membrane</keyword>
<organism evidence="9 10">
    <name type="scientific">Sphaerisporangium aureirubrum</name>
    <dbReference type="NCBI Taxonomy" id="1544736"/>
    <lineage>
        <taxon>Bacteria</taxon>
        <taxon>Bacillati</taxon>
        <taxon>Actinomycetota</taxon>
        <taxon>Actinomycetes</taxon>
        <taxon>Streptosporangiales</taxon>
        <taxon>Streptosporangiaceae</taxon>
        <taxon>Sphaerisporangium</taxon>
    </lineage>
</organism>
<evidence type="ECO:0000256" key="6">
    <source>
        <dbReference type="RuleBase" id="RU361157"/>
    </source>
</evidence>
<keyword evidence="10" id="KW-1185">Reference proteome</keyword>
<feature type="transmembrane region" description="Helical" evidence="6">
    <location>
        <begin position="191"/>
        <end position="213"/>
    </location>
</feature>
<keyword evidence="3 6" id="KW-1133">Transmembrane helix</keyword>
<proteinExistence type="inferred from homology"/>
<comment type="caution">
    <text evidence="9">The sequence shown here is derived from an EMBL/GenBank/DDBJ whole genome shotgun (WGS) entry which is preliminary data.</text>
</comment>
<comment type="similarity">
    <text evidence="6">Belongs to the ABC-2 integral membrane protein family.</text>
</comment>
<dbReference type="InterPro" id="IPR047817">
    <property type="entry name" value="ABC2_TM_bact-type"/>
</dbReference>
<evidence type="ECO:0000256" key="7">
    <source>
        <dbReference type="SAM" id="MobiDB-lite"/>
    </source>
</evidence>
<reference evidence="10" key="1">
    <citation type="journal article" date="2019" name="Int. J. Syst. Evol. Microbiol.">
        <title>The Global Catalogue of Microorganisms (GCM) 10K type strain sequencing project: providing services to taxonomists for standard genome sequencing and annotation.</title>
        <authorList>
            <consortium name="The Broad Institute Genomics Platform"/>
            <consortium name="The Broad Institute Genome Sequencing Center for Infectious Disease"/>
            <person name="Wu L."/>
            <person name="Ma J."/>
        </authorList>
    </citation>
    <scope>NUCLEOTIDE SEQUENCE [LARGE SCALE GENOMIC DNA]</scope>
    <source>
        <strain evidence="10">JCM 30346</strain>
    </source>
</reference>
<evidence type="ECO:0000259" key="8">
    <source>
        <dbReference type="PROSITE" id="PS51012"/>
    </source>
</evidence>
<keyword evidence="2 6" id="KW-0812">Transmembrane</keyword>